<evidence type="ECO:0000259" key="2">
    <source>
        <dbReference type="PROSITE" id="PS50943"/>
    </source>
</evidence>
<protein>
    <submittedName>
        <fullName evidence="3">Helix-turn-helix transcriptional regulator</fullName>
    </submittedName>
</protein>
<dbReference type="Proteomes" id="UP000657385">
    <property type="component" value="Unassembled WGS sequence"/>
</dbReference>
<dbReference type="EMBL" id="JADPRT010000017">
    <property type="protein sequence ID" value="MBF9072562.1"/>
    <property type="molecule type" value="Genomic_DNA"/>
</dbReference>
<accession>A0A931BAH0</accession>
<gene>
    <name evidence="3" type="ORF">I2501_31550</name>
</gene>
<dbReference type="PROSITE" id="PS50943">
    <property type="entry name" value="HTH_CROC1"/>
    <property type="match status" value="1"/>
</dbReference>
<dbReference type="SUPFAM" id="SSF47413">
    <property type="entry name" value="lambda repressor-like DNA-binding domains"/>
    <property type="match status" value="1"/>
</dbReference>
<dbReference type="InterPro" id="IPR001387">
    <property type="entry name" value="Cro/C1-type_HTH"/>
</dbReference>
<comment type="caution">
    <text evidence="3">The sequence shown here is derived from an EMBL/GenBank/DDBJ whole genome shotgun (WGS) entry which is preliminary data.</text>
</comment>
<organism evidence="3 4">
    <name type="scientific">Streptacidiphilus fuscans</name>
    <dbReference type="NCBI Taxonomy" id="2789292"/>
    <lineage>
        <taxon>Bacteria</taxon>
        <taxon>Bacillati</taxon>
        <taxon>Actinomycetota</taxon>
        <taxon>Actinomycetes</taxon>
        <taxon>Kitasatosporales</taxon>
        <taxon>Streptomycetaceae</taxon>
        <taxon>Streptacidiphilus</taxon>
    </lineage>
</organism>
<sequence>MVAGFVLRLCRESAGHTQARIAEVLGVDLATVQGWESGRRPLANMKAGALLELRRRLPALGADAALVGMLDAAMDADRIIGAALGPPQDAARHPLAGWVHDRAVAHMIGWAAQGTPPPQIAARPRPPRRGAAPKTPLLPAADRQQFFEHLRQAAEEAHRAGQAAPLLRRQALYLTSYDRRPEARAWTTHALHQGRRVLGLRGWSDRWAEARSTATALARQGDPQPLVDFIDRALCDDDQGEAANLNYWAHWLGAGRGQHADDRFMADRDLTGWEPVALFRLLVQGVDEAPTYVELYAHTLWALLRLHPWLPLAVPGTAGLLTSQAEKLLDGAGPVLSSRARREITAVHQHSALRST</sequence>
<keyword evidence="4" id="KW-1185">Reference proteome</keyword>
<dbReference type="GO" id="GO:0003677">
    <property type="term" value="F:DNA binding"/>
    <property type="evidence" value="ECO:0007669"/>
    <property type="project" value="InterPro"/>
</dbReference>
<dbReference type="SMART" id="SM00530">
    <property type="entry name" value="HTH_XRE"/>
    <property type="match status" value="1"/>
</dbReference>
<evidence type="ECO:0000256" key="1">
    <source>
        <dbReference type="SAM" id="MobiDB-lite"/>
    </source>
</evidence>
<dbReference type="CDD" id="cd00093">
    <property type="entry name" value="HTH_XRE"/>
    <property type="match status" value="1"/>
</dbReference>
<proteinExistence type="predicted"/>
<dbReference type="AlphaFoldDB" id="A0A931BAH0"/>
<evidence type="ECO:0000313" key="3">
    <source>
        <dbReference type="EMBL" id="MBF9072562.1"/>
    </source>
</evidence>
<feature type="domain" description="HTH cro/C1-type" evidence="2">
    <location>
        <begin position="7"/>
        <end position="40"/>
    </location>
</feature>
<dbReference type="Pfam" id="PF13560">
    <property type="entry name" value="HTH_31"/>
    <property type="match status" value="1"/>
</dbReference>
<dbReference type="Gene3D" id="1.10.260.40">
    <property type="entry name" value="lambda repressor-like DNA-binding domains"/>
    <property type="match status" value="1"/>
</dbReference>
<name>A0A931BAH0_9ACTN</name>
<feature type="region of interest" description="Disordered" evidence="1">
    <location>
        <begin position="113"/>
        <end position="136"/>
    </location>
</feature>
<evidence type="ECO:0000313" key="4">
    <source>
        <dbReference type="Proteomes" id="UP000657385"/>
    </source>
</evidence>
<reference evidence="3" key="1">
    <citation type="submission" date="2020-11" db="EMBL/GenBank/DDBJ databases">
        <title>Isolation and identification of active actinomycetes.</title>
        <authorList>
            <person name="Yu B."/>
        </authorList>
    </citation>
    <scope>NUCLEOTIDE SEQUENCE</scope>
    <source>
        <strain evidence="3">NEAU-YB345</strain>
    </source>
</reference>
<dbReference type="InterPro" id="IPR010982">
    <property type="entry name" value="Lambda_DNA-bd_dom_sf"/>
</dbReference>